<evidence type="ECO:0000313" key="4">
    <source>
        <dbReference type="Proteomes" id="UP000823388"/>
    </source>
</evidence>
<keyword evidence="2" id="KW-0472">Membrane</keyword>
<evidence type="ECO:0000256" key="1">
    <source>
        <dbReference type="SAM" id="MobiDB-lite"/>
    </source>
</evidence>
<proteinExistence type="predicted"/>
<gene>
    <name evidence="3" type="ORF">PVAP13_2KG434105</name>
</gene>
<accession>A0A8T0WK68</accession>
<keyword evidence="2" id="KW-1133">Transmembrane helix</keyword>
<evidence type="ECO:0000313" key="3">
    <source>
        <dbReference type="EMBL" id="KAG2645604.1"/>
    </source>
</evidence>
<reference evidence="3 4" key="1">
    <citation type="submission" date="2020-05" db="EMBL/GenBank/DDBJ databases">
        <title>WGS assembly of Panicum virgatum.</title>
        <authorList>
            <person name="Lovell J.T."/>
            <person name="Jenkins J."/>
            <person name="Shu S."/>
            <person name="Juenger T.E."/>
            <person name="Schmutz J."/>
        </authorList>
    </citation>
    <scope>NUCLEOTIDE SEQUENCE [LARGE SCALE GENOMIC DNA]</scope>
    <source>
        <strain evidence="4">cv. AP13</strain>
    </source>
</reference>
<evidence type="ECO:0000256" key="2">
    <source>
        <dbReference type="SAM" id="Phobius"/>
    </source>
</evidence>
<dbReference type="Proteomes" id="UP000823388">
    <property type="component" value="Chromosome 2K"/>
</dbReference>
<keyword evidence="2" id="KW-0812">Transmembrane</keyword>
<comment type="caution">
    <text evidence="3">The sequence shown here is derived from an EMBL/GenBank/DDBJ whole genome shotgun (WGS) entry which is preliminary data.</text>
</comment>
<sequence length="181" mass="19368">MVPVAGPVPHLADGSPAPTSSSSTLPSSSASPACALQPLSQPGFSSCMLFPWMRSLLESARGLGEHPGVLFIDLVLKHFFAPVCGKLVPKSSPLLRATELRITVISPTPPPLLSVLEALYFWMGCGSDHLCVMEVARRIYRSSVSSPSVLAFIVSLSGLLHGGILFRFHLDRDSAFRSIQI</sequence>
<dbReference type="AlphaFoldDB" id="A0A8T0WK68"/>
<name>A0A8T0WK68_PANVG</name>
<dbReference type="EMBL" id="CM029039">
    <property type="protein sequence ID" value="KAG2645604.1"/>
    <property type="molecule type" value="Genomic_DNA"/>
</dbReference>
<feature type="transmembrane region" description="Helical" evidence="2">
    <location>
        <begin position="149"/>
        <end position="170"/>
    </location>
</feature>
<feature type="region of interest" description="Disordered" evidence="1">
    <location>
        <begin position="1"/>
        <end position="26"/>
    </location>
</feature>
<keyword evidence="4" id="KW-1185">Reference proteome</keyword>
<organism evidence="3 4">
    <name type="scientific">Panicum virgatum</name>
    <name type="common">Blackwell switchgrass</name>
    <dbReference type="NCBI Taxonomy" id="38727"/>
    <lineage>
        <taxon>Eukaryota</taxon>
        <taxon>Viridiplantae</taxon>
        <taxon>Streptophyta</taxon>
        <taxon>Embryophyta</taxon>
        <taxon>Tracheophyta</taxon>
        <taxon>Spermatophyta</taxon>
        <taxon>Magnoliopsida</taxon>
        <taxon>Liliopsida</taxon>
        <taxon>Poales</taxon>
        <taxon>Poaceae</taxon>
        <taxon>PACMAD clade</taxon>
        <taxon>Panicoideae</taxon>
        <taxon>Panicodae</taxon>
        <taxon>Paniceae</taxon>
        <taxon>Panicinae</taxon>
        <taxon>Panicum</taxon>
        <taxon>Panicum sect. Hiantes</taxon>
    </lineage>
</organism>
<feature type="compositionally biased region" description="Low complexity" evidence="1">
    <location>
        <begin position="15"/>
        <end position="26"/>
    </location>
</feature>
<protein>
    <submittedName>
        <fullName evidence="3">Uncharacterized protein</fullName>
    </submittedName>
</protein>